<reference evidence="2" key="1">
    <citation type="journal article" date="2019" name="Sci. Rep.">
        <title>Draft genome of Tanacetum cinerariifolium, the natural source of mosquito coil.</title>
        <authorList>
            <person name="Yamashiro T."/>
            <person name="Shiraishi A."/>
            <person name="Satake H."/>
            <person name="Nakayama K."/>
        </authorList>
    </citation>
    <scope>NUCLEOTIDE SEQUENCE</scope>
</reference>
<accession>A0A699UBX0</accession>
<feature type="non-terminal residue" evidence="2">
    <location>
        <position position="105"/>
    </location>
</feature>
<evidence type="ECO:0000313" key="2">
    <source>
        <dbReference type="EMBL" id="GFD19980.1"/>
    </source>
</evidence>
<feature type="compositionally biased region" description="Polar residues" evidence="1">
    <location>
        <begin position="12"/>
        <end position="26"/>
    </location>
</feature>
<comment type="caution">
    <text evidence="2">The sequence shown here is derived from an EMBL/GenBank/DDBJ whole genome shotgun (WGS) entry which is preliminary data.</text>
</comment>
<evidence type="ECO:0000256" key="1">
    <source>
        <dbReference type="SAM" id="MobiDB-lite"/>
    </source>
</evidence>
<dbReference type="EMBL" id="BKCJ011318721">
    <property type="protein sequence ID" value="GFD19980.1"/>
    <property type="molecule type" value="Genomic_DNA"/>
</dbReference>
<proteinExistence type="predicted"/>
<dbReference type="AlphaFoldDB" id="A0A699UBX0"/>
<name>A0A699UBX0_TANCI</name>
<feature type="region of interest" description="Disordered" evidence="1">
    <location>
        <begin position="12"/>
        <end position="52"/>
    </location>
</feature>
<protein>
    <submittedName>
        <fullName evidence="2">Uncharacterized protein</fullName>
    </submittedName>
</protein>
<sequence>MIFSIICNRSNTTSSPQTIAKTTSRFTVPRPDSSKPALLPTPPTTGVKSGVTPLPIEWISPAERQERLSKGLCFSCDSKWVREHKCPGKFLLLMAEEDDAEEQQT</sequence>
<organism evidence="2">
    <name type="scientific">Tanacetum cinerariifolium</name>
    <name type="common">Dalmatian daisy</name>
    <name type="synonym">Chrysanthemum cinerariifolium</name>
    <dbReference type="NCBI Taxonomy" id="118510"/>
    <lineage>
        <taxon>Eukaryota</taxon>
        <taxon>Viridiplantae</taxon>
        <taxon>Streptophyta</taxon>
        <taxon>Embryophyta</taxon>
        <taxon>Tracheophyta</taxon>
        <taxon>Spermatophyta</taxon>
        <taxon>Magnoliopsida</taxon>
        <taxon>eudicotyledons</taxon>
        <taxon>Gunneridae</taxon>
        <taxon>Pentapetalae</taxon>
        <taxon>asterids</taxon>
        <taxon>campanulids</taxon>
        <taxon>Asterales</taxon>
        <taxon>Asteraceae</taxon>
        <taxon>Asteroideae</taxon>
        <taxon>Anthemideae</taxon>
        <taxon>Anthemidinae</taxon>
        <taxon>Tanacetum</taxon>
    </lineage>
</organism>
<gene>
    <name evidence="2" type="ORF">Tci_891949</name>
</gene>